<dbReference type="EMBL" id="CP136924">
    <property type="protein sequence ID" value="WXA02346.1"/>
    <property type="molecule type" value="Genomic_DNA"/>
</dbReference>
<evidence type="ECO:0000313" key="4">
    <source>
        <dbReference type="Proteomes" id="UP001368318"/>
    </source>
</evidence>
<dbReference type="KEGG" id="mcaa:R3L15_10210"/>
<organism evidence="3">
    <name type="scientific">Mangrovimonas cancribranchiae</name>
    <dbReference type="NCBI Taxonomy" id="3080055"/>
    <lineage>
        <taxon>Bacteria</taxon>
        <taxon>Pseudomonadati</taxon>
        <taxon>Bacteroidota</taxon>
        <taxon>Flavobacteriia</taxon>
        <taxon>Flavobacteriales</taxon>
        <taxon>Flavobacteriaceae</taxon>
        <taxon>Mangrovimonas</taxon>
    </lineage>
</organism>
<name>A0AAU6P5G3_9FLAO</name>
<protein>
    <recommendedName>
        <fullName evidence="5">DUF2116 family Zn-ribbon domain-containing protein</fullName>
    </recommendedName>
</protein>
<evidence type="ECO:0000256" key="1">
    <source>
        <dbReference type="SAM" id="MobiDB-lite"/>
    </source>
</evidence>
<dbReference type="RefSeq" id="WP_338731506.1">
    <property type="nucleotide sequence ID" value="NZ_CP136924.1"/>
</dbReference>
<evidence type="ECO:0000313" key="2">
    <source>
        <dbReference type="EMBL" id="WXA02346.1"/>
    </source>
</evidence>
<sequence>MSGNKFYICGFCYEEYVPTRRGAQKYCSDTCRSKAYHHRKKAQHQEQTEKSPTSFEDITPQKEQQVAVEKMSFAGVGNAAAGQVLADGVKTFLTKKENRPATKKDINTMVSKIKGRYHLITNMSPKPNGQRPYYDMERKEVVYRWTK</sequence>
<evidence type="ECO:0000313" key="3">
    <source>
        <dbReference type="EMBL" id="WXA12492.1"/>
    </source>
</evidence>
<feature type="region of interest" description="Disordered" evidence="1">
    <location>
        <begin position="38"/>
        <end position="61"/>
    </location>
</feature>
<gene>
    <name evidence="3" type="ORF">R3L15_10210</name>
    <name evidence="2" type="ORF">R3L16_11375</name>
</gene>
<dbReference type="EMBL" id="CP136925">
    <property type="protein sequence ID" value="WXA12492.1"/>
    <property type="molecule type" value="Genomic_DNA"/>
</dbReference>
<proteinExistence type="predicted"/>
<evidence type="ECO:0008006" key="5">
    <source>
        <dbReference type="Google" id="ProtNLM"/>
    </source>
</evidence>
<dbReference type="AlphaFoldDB" id="A0AAU6P5G3"/>
<accession>A0AAU6P5G3</accession>
<dbReference type="Proteomes" id="UP001368318">
    <property type="component" value="Chromosome"/>
</dbReference>
<feature type="compositionally biased region" description="Polar residues" evidence="1">
    <location>
        <begin position="50"/>
        <end position="61"/>
    </location>
</feature>
<keyword evidence="4" id="KW-1185">Reference proteome</keyword>
<reference evidence="3 4" key="1">
    <citation type="submission" date="2023-10" db="EMBL/GenBank/DDBJ databases">
        <title>Culture-based analysis of two novel bacteria associated with mangrove crab gills.</title>
        <authorList>
            <person name="Yang X."/>
            <person name="Garuglieri E."/>
            <person name="Van Goethem M.W."/>
            <person name="Fusi M."/>
            <person name="Marasco R."/>
            <person name="Daffonchio D.G."/>
        </authorList>
    </citation>
    <scope>NUCLEOTIDE SEQUENCE</scope>
    <source>
        <strain evidence="3">UG2-1</strain>
        <strain evidence="2">UG2-2</strain>
        <strain evidence="4">UG2_2</strain>
    </source>
</reference>